<proteinExistence type="predicted"/>
<dbReference type="GO" id="GO:0006281">
    <property type="term" value="P:DNA repair"/>
    <property type="evidence" value="ECO:0007669"/>
    <property type="project" value="TreeGrafter"/>
</dbReference>
<reference evidence="1" key="1">
    <citation type="submission" date="2021-02" db="EMBL/GenBank/DDBJ databases">
        <title>Genomic Encyclopedia of Type Strains, Phase IV (KMG-V): Genome sequencing to study the core and pangenomes of soil and plant-associated prokaryotes.</title>
        <authorList>
            <person name="Whitman W."/>
        </authorList>
    </citation>
    <scope>NUCLEOTIDE SEQUENCE</scope>
    <source>
        <strain evidence="1">USDA 406</strain>
    </source>
</reference>
<gene>
    <name evidence="1" type="ORF">JOH49_003915</name>
</gene>
<dbReference type="AlphaFoldDB" id="A0A8I1Y7G2"/>
<dbReference type="SUPFAM" id="SSF56784">
    <property type="entry name" value="HAD-like"/>
    <property type="match status" value="1"/>
</dbReference>
<dbReference type="PANTHER" id="PTHR43434:SF16">
    <property type="entry name" value="BLL8046 PROTEIN"/>
    <property type="match status" value="1"/>
</dbReference>
<accession>A0A8I1Y7G2</accession>
<sequence length="225" mass="24522">MEDLELPKAAIFDLDGTLLDSVDLHALAWHEAMVKFGHDVTFEQVRSQIGKGGDKLIPVFLSEQQQREHGKDLEEWRGNRFKSTYLPLVRPFSAVPELLQRARETGLRIAVASSAKKDELKKYLDIAAISGLVDVATSSEDVDESKPAPDIFEVVLKKLGIDGAEAVAIGDTPYDALAARKAGISTLGVLCGGFTEYLLRDAGCVEVYPGPSTLYARFDDTALAK</sequence>
<dbReference type="SFLD" id="SFLDG01135">
    <property type="entry name" value="C1.5.6:_HAD__Beta-PGM__Phospha"/>
    <property type="match status" value="1"/>
</dbReference>
<dbReference type="FunFam" id="1.10.150.240:FF:000064">
    <property type="entry name" value="Putative phosphoglycolate phosphatase"/>
    <property type="match status" value="1"/>
</dbReference>
<dbReference type="InterPro" id="IPR050155">
    <property type="entry name" value="HAD-like_hydrolase_sf"/>
</dbReference>
<dbReference type="GO" id="GO:0005829">
    <property type="term" value="C:cytosol"/>
    <property type="evidence" value="ECO:0007669"/>
    <property type="project" value="TreeGrafter"/>
</dbReference>
<dbReference type="InterPro" id="IPR036412">
    <property type="entry name" value="HAD-like_sf"/>
</dbReference>
<dbReference type="PANTHER" id="PTHR43434">
    <property type="entry name" value="PHOSPHOGLYCOLATE PHOSPHATASE"/>
    <property type="match status" value="1"/>
</dbReference>
<organism evidence="1 2">
    <name type="scientific">Bradyrhizobium elkanii</name>
    <dbReference type="NCBI Taxonomy" id="29448"/>
    <lineage>
        <taxon>Bacteria</taxon>
        <taxon>Pseudomonadati</taxon>
        <taxon>Pseudomonadota</taxon>
        <taxon>Alphaproteobacteria</taxon>
        <taxon>Hyphomicrobiales</taxon>
        <taxon>Nitrobacteraceae</taxon>
        <taxon>Bradyrhizobium</taxon>
    </lineage>
</organism>
<comment type="caution">
    <text evidence="1">The sequence shown here is derived from an EMBL/GenBank/DDBJ whole genome shotgun (WGS) entry which is preliminary data.</text>
</comment>
<evidence type="ECO:0000313" key="2">
    <source>
        <dbReference type="Proteomes" id="UP000673383"/>
    </source>
</evidence>
<dbReference type="InterPro" id="IPR023198">
    <property type="entry name" value="PGP-like_dom2"/>
</dbReference>
<dbReference type="SFLD" id="SFLDS00003">
    <property type="entry name" value="Haloacid_Dehalogenase"/>
    <property type="match status" value="1"/>
</dbReference>
<dbReference type="NCBIfam" id="TIGR01549">
    <property type="entry name" value="HAD-SF-IA-v1"/>
    <property type="match status" value="1"/>
</dbReference>
<dbReference type="NCBIfam" id="TIGR01509">
    <property type="entry name" value="HAD-SF-IA-v3"/>
    <property type="match status" value="1"/>
</dbReference>
<dbReference type="EMBL" id="JAFICZ010000001">
    <property type="protein sequence ID" value="MBP1294162.1"/>
    <property type="molecule type" value="Genomic_DNA"/>
</dbReference>
<dbReference type="InterPro" id="IPR023214">
    <property type="entry name" value="HAD_sf"/>
</dbReference>
<protein>
    <submittedName>
        <fullName evidence="1">HAD superfamily hydrolase (TIGR01549 family)</fullName>
    </submittedName>
</protein>
<dbReference type="InterPro" id="IPR006439">
    <property type="entry name" value="HAD-SF_hydro_IA"/>
</dbReference>
<dbReference type="Proteomes" id="UP000673383">
    <property type="component" value="Unassembled WGS sequence"/>
</dbReference>
<dbReference type="SFLD" id="SFLDG01129">
    <property type="entry name" value="C1.5:_HAD__Beta-PGM__Phosphata"/>
    <property type="match status" value="1"/>
</dbReference>
<name>A0A8I1Y7G2_BRAEL</name>
<evidence type="ECO:0000313" key="1">
    <source>
        <dbReference type="EMBL" id="MBP1294162.1"/>
    </source>
</evidence>
<dbReference type="GO" id="GO:0008967">
    <property type="term" value="F:phosphoglycolate phosphatase activity"/>
    <property type="evidence" value="ECO:0007669"/>
    <property type="project" value="TreeGrafter"/>
</dbReference>
<dbReference type="Pfam" id="PF13419">
    <property type="entry name" value="HAD_2"/>
    <property type="match status" value="1"/>
</dbReference>
<dbReference type="Gene3D" id="3.40.50.1000">
    <property type="entry name" value="HAD superfamily/HAD-like"/>
    <property type="match status" value="1"/>
</dbReference>
<dbReference type="InterPro" id="IPR041492">
    <property type="entry name" value="HAD_2"/>
</dbReference>
<dbReference type="Gene3D" id="1.10.150.240">
    <property type="entry name" value="Putative phosphatase, domain 2"/>
    <property type="match status" value="1"/>
</dbReference>
<dbReference type="RefSeq" id="WP_209944137.1">
    <property type="nucleotide sequence ID" value="NZ_JAFICZ010000001.1"/>
</dbReference>
<keyword evidence="1" id="KW-0378">Hydrolase</keyword>